<evidence type="ECO:0000259" key="1">
    <source>
        <dbReference type="SMART" id="SM00966"/>
    </source>
</evidence>
<dbReference type="SMART" id="SM00966">
    <property type="entry name" value="SpoVT_AbrB"/>
    <property type="match status" value="1"/>
</dbReference>
<comment type="caution">
    <text evidence="2">The sequence shown here is derived from an EMBL/GenBank/DDBJ whole genome shotgun (WGS) entry which is preliminary data.</text>
</comment>
<dbReference type="Proteomes" id="UP000320710">
    <property type="component" value="Unassembled WGS sequence"/>
</dbReference>
<dbReference type="InterPro" id="IPR007159">
    <property type="entry name" value="SpoVT-AbrB_dom"/>
</dbReference>
<dbReference type="GO" id="GO:0003677">
    <property type="term" value="F:DNA binding"/>
    <property type="evidence" value="ECO:0007669"/>
    <property type="project" value="InterPro"/>
</dbReference>
<feature type="domain" description="SpoVT-AbrB" evidence="1">
    <location>
        <begin position="6"/>
        <end position="51"/>
    </location>
</feature>
<dbReference type="AlphaFoldDB" id="A0AA46QDM8"/>
<dbReference type="Pfam" id="PF04014">
    <property type="entry name" value="MazE_antitoxin"/>
    <property type="match status" value="1"/>
</dbReference>
<organism evidence="2 3">
    <name type="scientific">Serratia marcescens</name>
    <dbReference type="NCBI Taxonomy" id="615"/>
    <lineage>
        <taxon>Bacteria</taxon>
        <taxon>Pseudomonadati</taxon>
        <taxon>Pseudomonadota</taxon>
        <taxon>Gammaproteobacteria</taxon>
        <taxon>Enterobacterales</taxon>
        <taxon>Yersiniaceae</taxon>
        <taxon>Serratia</taxon>
    </lineage>
</organism>
<dbReference type="InterPro" id="IPR039052">
    <property type="entry name" value="Antitox_PemI-like"/>
</dbReference>
<accession>A0AA46QDM8</accession>
<dbReference type="GO" id="GO:0097351">
    <property type="term" value="F:toxin sequestering activity"/>
    <property type="evidence" value="ECO:0007669"/>
    <property type="project" value="InterPro"/>
</dbReference>
<dbReference type="PANTHER" id="PTHR40516">
    <property type="entry name" value="ANTITOXIN CHPS-RELATED"/>
    <property type="match status" value="1"/>
</dbReference>
<dbReference type="Gene3D" id="2.10.260.10">
    <property type="match status" value="1"/>
</dbReference>
<evidence type="ECO:0000313" key="2">
    <source>
        <dbReference type="EMBL" id="TQI87131.1"/>
    </source>
</evidence>
<dbReference type="PANTHER" id="PTHR40516:SF1">
    <property type="entry name" value="ANTITOXIN CHPS-RELATED"/>
    <property type="match status" value="1"/>
</dbReference>
<sequence length="82" mass="9070">MKVFIKKWGNSAGMLVPSALMNELELQVGQEMDMQVIDGALVIKPVKKRYSLQQLLDGCDGEAPAAADDNWEHMPPAGKEVW</sequence>
<dbReference type="SUPFAM" id="SSF89447">
    <property type="entry name" value="AbrB/MazE/MraZ-like"/>
    <property type="match status" value="1"/>
</dbReference>
<dbReference type="RefSeq" id="WP_049300713.1">
    <property type="nucleotide sequence ID" value="NZ_AP019009.1"/>
</dbReference>
<reference evidence="2 3" key="2">
    <citation type="submission" date="2019-07" db="EMBL/GenBank/DDBJ databases">
        <title>Investigation of anaerobic lignin degradation for improved lignocellulosic biofuels.</title>
        <authorList>
            <person name="Deangelis K.PhD."/>
        </authorList>
    </citation>
    <scope>NUCLEOTIDE SEQUENCE [LARGE SCALE GENOMIC DNA]</scope>
    <source>
        <strain evidence="2 3">106R</strain>
    </source>
</reference>
<name>A0AA46QDM8_SERMA</name>
<gene>
    <name evidence="2" type="ORF">FHU12_4810</name>
</gene>
<dbReference type="InterPro" id="IPR037914">
    <property type="entry name" value="SpoVT-AbrB_sf"/>
</dbReference>
<dbReference type="EMBL" id="VFMJ01000001">
    <property type="protein sequence ID" value="TQI87131.1"/>
    <property type="molecule type" value="Genomic_DNA"/>
</dbReference>
<proteinExistence type="predicted"/>
<protein>
    <submittedName>
        <fullName evidence="2">Antitoxin MazE/antitoxin ChpS</fullName>
    </submittedName>
</protein>
<evidence type="ECO:0000313" key="3">
    <source>
        <dbReference type="Proteomes" id="UP000320710"/>
    </source>
</evidence>
<reference evidence="2 3" key="1">
    <citation type="submission" date="2019-06" db="EMBL/GenBank/DDBJ databases">
        <authorList>
            <person name="Deangelis K."/>
            <person name="Huntemann M."/>
            <person name="Clum A."/>
            <person name="Pillay M."/>
            <person name="Palaniappan K."/>
            <person name="Varghese N."/>
            <person name="Mikhailova N."/>
            <person name="Stamatis D."/>
            <person name="Reddy T."/>
            <person name="Daum C."/>
            <person name="Shapiro N."/>
            <person name="Ivanova N."/>
            <person name="Kyrpides N."/>
            <person name="Woyke T."/>
        </authorList>
    </citation>
    <scope>NUCLEOTIDE SEQUENCE [LARGE SCALE GENOMIC DNA]</scope>
    <source>
        <strain evidence="2 3">106R</strain>
    </source>
</reference>